<organism evidence="2">
    <name type="scientific">marine sediment metagenome</name>
    <dbReference type="NCBI Taxonomy" id="412755"/>
    <lineage>
        <taxon>unclassified sequences</taxon>
        <taxon>metagenomes</taxon>
        <taxon>ecological metagenomes</taxon>
    </lineage>
</organism>
<protein>
    <submittedName>
        <fullName evidence="2">Uncharacterized protein</fullName>
    </submittedName>
</protein>
<evidence type="ECO:0000256" key="1">
    <source>
        <dbReference type="SAM" id="Phobius"/>
    </source>
</evidence>
<gene>
    <name evidence="2" type="ORF">S03H2_19922</name>
</gene>
<dbReference type="AlphaFoldDB" id="X1EIH5"/>
<dbReference type="EMBL" id="BARU01010448">
    <property type="protein sequence ID" value="GAH33116.1"/>
    <property type="molecule type" value="Genomic_DNA"/>
</dbReference>
<keyword evidence="1" id="KW-1133">Transmembrane helix</keyword>
<sequence length="74" mass="8598">KNMEDKMKKSLLQITMIIPIILLLCFTFSCQQQVEEGITEEEAKAFIDRALEIWNEGNLDLVNEKSINLKRLSQ</sequence>
<accession>X1EIH5</accession>
<name>X1EIH5_9ZZZZ</name>
<keyword evidence="1" id="KW-0472">Membrane</keyword>
<evidence type="ECO:0000313" key="2">
    <source>
        <dbReference type="EMBL" id="GAH33116.1"/>
    </source>
</evidence>
<feature type="transmembrane region" description="Helical" evidence="1">
    <location>
        <begin position="12"/>
        <end position="29"/>
    </location>
</feature>
<keyword evidence="1" id="KW-0812">Transmembrane</keyword>
<feature type="non-terminal residue" evidence="2">
    <location>
        <position position="1"/>
    </location>
</feature>
<proteinExistence type="predicted"/>
<comment type="caution">
    <text evidence="2">The sequence shown here is derived from an EMBL/GenBank/DDBJ whole genome shotgun (WGS) entry which is preliminary data.</text>
</comment>
<reference evidence="2" key="1">
    <citation type="journal article" date="2014" name="Front. Microbiol.">
        <title>High frequency of phylogenetically diverse reductive dehalogenase-homologous genes in deep subseafloor sedimentary metagenomes.</title>
        <authorList>
            <person name="Kawai M."/>
            <person name="Futagami T."/>
            <person name="Toyoda A."/>
            <person name="Takaki Y."/>
            <person name="Nishi S."/>
            <person name="Hori S."/>
            <person name="Arai W."/>
            <person name="Tsubouchi T."/>
            <person name="Morono Y."/>
            <person name="Uchiyama I."/>
            <person name="Ito T."/>
            <person name="Fujiyama A."/>
            <person name="Inagaki F."/>
            <person name="Takami H."/>
        </authorList>
    </citation>
    <scope>NUCLEOTIDE SEQUENCE</scope>
    <source>
        <strain evidence="2">Expedition CK06-06</strain>
    </source>
</reference>